<dbReference type="AlphaFoldDB" id="A0AAV4HDF3"/>
<keyword evidence="1" id="KW-0812">Transmembrane</keyword>
<keyword evidence="1" id="KW-0472">Membrane</keyword>
<sequence>MRLARLSAWLRDAEEEEKEEGDELGGQQPKPFENFLVYRMHGAHHKETRRCVEARARALFRQWTDTSVDGFEGVTLWELDELEDVFKEDIDVFEFKYDLRVSSSIDEAFINTEMYCIYFSCTVAIFVVFQILTRPFMHLVATSVASNTKKRNS</sequence>
<comment type="caution">
    <text evidence="2">The sequence shown here is derived from an EMBL/GenBank/DDBJ whole genome shotgun (WGS) entry which is preliminary data.</text>
</comment>
<organism evidence="2 3">
    <name type="scientific">Elysia marginata</name>
    <dbReference type="NCBI Taxonomy" id="1093978"/>
    <lineage>
        <taxon>Eukaryota</taxon>
        <taxon>Metazoa</taxon>
        <taxon>Spiralia</taxon>
        <taxon>Lophotrochozoa</taxon>
        <taxon>Mollusca</taxon>
        <taxon>Gastropoda</taxon>
        <taxon>Heterobranchia</taxon>
        <taxon>Euthyneura</taxon>
        <taxon>Panpulmonata</taxon>
        <taxon>Sacoglossa</taxon>
        <taxon>Placobranchoidea</taxon>
        <taxon>Plakobranchidae</taxon>
        <taxon>Elysia</taxon>
    </lineage>
</organism>
<dbReference type="Proteomes" id="UP000762676">
    <property type="component" value="Unassembled WGS sequence"/>
</dbReference>
<name>A0AAV4HDF3_9GAST</name>
<protein>
    <submittedName>
        <fullName evidence="2">Uncharacterized protein</fullName>
    </submittedName>
</protein>
<reference evidence="2 3" key="1">
    <citation type="journal article" date="2021" name="Elife">
        <title>Chloroplast acquisition without the gene transfer in kleptoplastic sea slugs, Plakobranchus ocellatus.</title>
        <authorList>
            <person name="Maeda T."/>
            <person name="Takahashi S."/>
            <person name="Yoshida T."/>
            <person name="Shimamura S."/>
            <person name="Takaki Y."/>
            <person name="Nagai Y."/>
            <person name="Toyoda A."/>
            <person name="Suzuki Y."/>
            <person name="Arimoto A."/>
            <person name="Ishii H."/>
            <person name="Satoh N."/>
            <person name="Nishiyama T."/>
            <person name="Hasebe M."/>
            <person name="Maruyama T."/>
            <person name="Minagawa J."/>
            <person name="Obokata J."/>
            <person name="Shigenobu S."/>
        </authorList>
    </citation>
    <scope>NUCLEOTIDE SEQUENCE [LARGE SCALE GENOMIC DNA]</scope>
</reference>
<proteinExistence type="predicted"/>
<evidence type="ECO:0000313" key="3">
    <source>
        <dbReference type="Proteomes" id="UP000762676"/>
    </source>
</evidence>
<keyword evidence="3" id="KW-1185">Reference proteome</keyword>
<evidence type="ECO:0000256" key="1">
    <source>
        <dbReference type="SAM" id="Phobius"/>
    </source>
</evidence>
<keyword evidence="1" id="KW-1133">Transmembrane helix</keyword>
<gene>
    <name evidence="2" type="ORF">ElyMa_000962500</name>
</gene>
<accession>A0AAV4HDF3</accession>
<dbReference type="EMBL" id="BMAT01001966">
    <property type="protein sequence ID" value="GFR96207.1"/>
    <property type="molecule type" value="Genomic_DNA"/>
</dbReference>
<evidence type="ECO:0000313" key="2">
    <source>
        <dbReference type="EMBL" id="GFR96207.1"/>
    </source>
</evidence>
<feature type="transmembrane region" description="Helical" evidence="1">
    <location>
        <begin position="115"/>
        <end position="133"/>
    </location>
</feature>